<feature type="compositionally biased region" description="Basic and acidic residues" evidence="1">
    <location>
        <begin position="321"/>
        <end position="340"/>
    </location>
</feature>
<proteinExistence type="predicted"/>
<evidence type="ECO:0000256" key="1">
    <source>
        <dbReference type="SAM" id="MobiDB-lite"/>
    </source>
</evidence>
<protein>
    <recommendedName>
        <fullName evidence="2">DUF7096 domain-containing protein</fullName>
    </recommendedName>
</protein>
<dbReference type="eggNOG" id="arCOG03053">
    <property type="taxonomic scope" value="Archaea"/>
</dbReference>
<dbReference type="InterPro" id="IPR055522">
    <property type="entry name" value="DUF7096"/>
</dbReference>
<dbReference type="Proteomes" id="UP000006469">
    <property type="component" value="Chromosome"/>
</dbReference>
<dbReference type="AlphaFoldDB" id="I3R4N6"/>
<gene>
    <name evidence="3" type="ordered locus">HFX_1488</name>
</gene>
<reference evidence="3 4" key="1">
    <citation type="journal article" date="2012" name="J. Bacteriol.">
        <title>Complete genome sequence of the metabolically versatile halophilic archaeon Haloferax mediterranei, a poly(3-hydroxybutyrate-co-3-hydroxyvalerate) producer.</title>
        <authorList>
            <person name="Han J."/>
            <person name="Zhang F."/>
            <person name="Hou J."/>
            <person name="Liu X."/>
            <person name="Li M."/>
            <person name="Liu H."/>
            <person name="Cai L."/>
            <person name="Zhang B."/>
            <person name="Chen Y."/>
            <person name="Zhou J."/>
            <person name="Hu S."/>
            <person name="Xiang H."/>
        </authorList>
    </citation>
    <scope>NUCLEOTIDE SEQUENCE [LARGE SCALE GENOMIC DNA]</scope>
    <source>
        <strain evidence="4">ATCC 33500 / DSM 1411 / JCM 8866 / NBRC 14739 / NCIMB 2177 / R-4</strain>
    </source>
</reference>
<dbReference type="Pfam" id="PF23379">
    <property type="entry name" value="DUF7096"/>
    <property type="match status" value="1"/>
</dbReference>
<feature type="region of interest" description="Disordered" evidence="1">
    <location>
        <begin position="320"/>
        <end position="427"/>
    </location>
</feature>
<accession>I3R4N6</accession>
<feature type="region of interest" description="Disordered" evidence="1">
    <location>
        <begin position="233"/>
        <end position="254"/>
    </location>
</feature>
<feature type="domain" description="DUF7096" evidence="2">
    <location>
        <begin position="6"/>
        <end position="204"/>
    </location>
</feature>
<feature type="compositionally biased region" description="Basic and acidic residues" evidence="1">
    <location>
        <begin position="240"/>
        <end position="252"/>
    </location>
</feature>
<name>I3R4N6_HALMT</name>
<dbReference type="KEGG" id="hme:HFX_1488"/>
<organism evidence="3 4">
    <name type="scientific">Haloferax mediterranei (strain ATCC 33500 / DSM 1411 / JCM 8866 / NBRC 14739 / NCIMB 2177 / R-4)</name>
    <name type="common">Halobacterium mediterranei</name>
    <dbReference type="NCBI Taxonomy" id="523841"/>
    <lineage>
        <taxon>Archaea</taxon>
        <taxon>Methanobacteriati</taxon>
        <taxon>Methanobacteriota</taxon>
        <taxon>Stenosarchaea group</taxon>
        <taxon>Halobacteria</taxon>
        <taxon>Halobacteriales</taxon>
        <taxon>Haloferacaceae</taxon>
        <taxon>Haloferax</taxon>
    </lineage>
</organism>
<feature type="compositionally biased region" description="Acidic residues" evidence="1">
    <location>
        <begin position="341"/>
        <end position="418"/>
    </location>
</feature>
<evidence type="ECO:0000259" key="2">
    <source>
        <dbReference type="Pfam" id="PF23379"/>
    </source>
</evidence>
<evidence type="ECO:0000313" key="3">
    <source>
        <dbReference type="EMBL" id="AFK19196.1"/>
    </source>
</evidence>
<dbReference type="EMBL" id="CP001868">
    <property type="protein sequence ID" value="AFK19196.1"/>
    <property type="molecule type" value="Genomic_DNA"/>
</dbReference>
<dbReference type="HOGENOM" id="CLU_050001_0_0_2"/>
<evidence type="ECO:0000313" key="4">
    <source>
        <dbReference type="Proteomes" id="UP000006469"/>
    </source>
</evidence>
<sequence>METNMMRKLLPVLLACTLVLGVATPVAAASGAANTVSTPVAFTVDTDGWYAANNTTTVSSGNDSAANQTIRVTVGQQLTTIVSQTDSEVRTEMEESAFEVRVASGRDADRAVVIADRAEELEARAEEILDSYEEATEAYESGELTRSEYAQRIATLNARSGHLLRSVEQLKTRSKNVSNESLSTAGFDDVQLQTIDDELDTVTGSGTEALLKHFTGLATGTIEIETTQGVSISVESEGGETSREIERERDNDTTFSINESAALDMARNELRSPSNGSWSLLEGNDHDNSGYYEFEFELTGGNFTGDAEVRVDGSSGTVFRLESEVKSPDFEGPEAEHEDGRDEADEENEADEEDQEKSEDSDDGFGIDDDDDDDGFGVGDEDDDDGFGVGDDDDDGFGVGDEDDDDGFGIDDEDDDDGFGVGSIEDRFGSKWPYKQTLERPIWV</sequence>